<feature type="transmembrane region" description="Helical" evidence="1">
    <location>
        <begin position="6"/>
        <end position="29"/>
    </location>
</feature>
<comment type="caution">
    <text evidence="2">The sequence shown here is derived from an EMBL/GenBank/DDBJ whole genome shotgun (WGS) entry which is preliminary data.</text>
</comment>
<sequence>MRLISILTFGAHLISFFIIINLLPLGLALPLRDLSFGTHPLELADIMPLNSVDTAGFKSSGRRSPKDYLGGLIQVKRKNYCGHRLTETDFDGIRLDFLEATLAAHGGMTACHLSPTVRFLTFQSSGDYDNEYYLSESQVDG</sequence>
<evidence type="ECO:0000313" key="3">
    <source>
        <dbReference type="Proteomes" id="UP000784294"/>
    </source>
</evidence>
<reference evidence="2" key="1">
    <citation type="submission" date="2018-11" db="EMBL/GenBank/DDBJ databases">
        <authorList>
            <consortium name="Pathogen Informatics"/>
        </authorList>
    </citation>
    <scope>NUCLEOTIDE SEQUENCE</scope>
</reference>
<dbReference type="EMBL" id="CAAALY010253855">
    <property type="protein sequence ID" value="VEL37045.1"/>
    <property type="molecule type" value="Genomic_DNA"/>
</dbReference>
<keyword evidence="1" id="KW-0472">Membrane</keyword>
<dbReference type="Proteomes" id="UP000784294">
    <property type="component" value="Unassembled WGS sequence"/>
</dbReference>
<keyword evidence="1" id="KW-0812">Transmembrane</keyword>
<keyword evidence="3" id="KW-1185">Reference proteome</keyword>
<accession>A0A3S5BS11</accession>
<evidence type="ECO:0000313" key="2">
    <source>
        <dbReference type="EMBL" id="VEL37045.1"/>
    </source>
</evidence>
<proteinExistence type="predicted"/>
<name>A0A3S5BS11_9PLAT</name>
<protein>
    <submittedName>
        <fullName evidence="2">Uncharacterized protein</fullName>
    </submittedName>
</protein>
<dbReference type="AlphaFoldDB" id="A0A3S5BS11"/>
<evidence type="ECO:0000256" key="1">
    <source>
        <dbReference type="SAM" id="Phobius"/>
    </source>
</evidence>
<gene>
    <name evidence="2" type="ORF">PXEA_LOCUS30485</name>
</gene>
<keyword evidence="1" id="KW-1133">Transmembrane helix</keyword>
<organism evidence="2 3">
    <name type="scientific">Protopolystoma xenopodis</name>
    <dbReference type="NCBI Taxonomy" id="117903"/>
    <lineage>
        <taxon>Eukaryota</taxon>
        <taxon>Metazoa</taxon>
        <taxon>Spiralia</taxon>
        <taxon>Lophotrochozoa</taxon>
        <taxon>Platyhelminthes</taxon>
        <taxon>Monogenea</taxon>
        <taxon>Polyopisthocotylea</taxon>
        <taxon>Polystomatidea</taxon>
        <taxon>Polystomatidae</taxon>
        <taxon>Protopolystoma</taxon>
    </lineage>
</organism>